<comment type="subcellular location">
    <subcellularLocation>
        <location evidence="1">Nucleus</location>
    </subcellularLocation>
</comment>
<keyword evidence="10" id="KW-1185">Reference proteome</keyword>
<feature type="region of interest" description="Disordered" evidence="7">
    <location>
        <begin position="370"/>
        <end position="414"/>
    </location>
</feature>
<dbReference type="PANTHER" id="PTHR45967">
    <property type="entry name" value="G-BOX-BINDING FACTOR 3-RELATED"/>
    <property type="match status" value="1"/>
</dbReference>
<comment type="similarity">
    <text evidence="2">Belongs to the bZIP family.</text>
</comment>
<dbReference type="GO" id="GO:0005634">
    <property type="term" value="C:nucleus"/>
    <property type="evidence" value="ECO:0007669"/>
    <property type="project" value="UniProtKB-SubCell"/>
</dbReference>
<dbReference type="GO" id="GO:0003700">
    <property type="term" value="F:DNA-binding transcription factor activity"/>
    <property type="evidence" value="ECO:0007669"/>
    <property type="project" value="InterPro"/>
</dbReference>
<dbReference type="PANTHER" id="PTHR45967:SF30">
    <property type="entry name" value="TRANSCRIPTIONAL ACTIVATOR TAF-1-LIKE ISOFORM X1"/>
    <property type="match status" value="1"/>
</dbReference>
<dbReference type="Pfam" id="PF07777">
    <property type="entry name" value="MFMR"/>
    <property type="match status" value="1"/>
</dbReference>
<reference evidence="10" key="2">
    <citation type="journal article" date="2017" name="J. Anim. Genet.">
        <title>Multiple reference genome sequences of hot pepper reveal the massive evolution of plant disease resistance genes by retroduplication.</title>
        <authorList>
            <person name="Kim S."/>
            <person name="Park J."/>
            <person name="Yeom S.-I."/>
            <person name="Kim Y.-M."/>
            <person name="Seo E."/>
            <person name="Kim K.-T."/>
            <person name="Kim M.-S."/>
            <person name="Lee J.M."/>
            <person name="Cheong K."/>
            <person name="Shin H.-S."/>
            <person name="Kim S.-B."/>
            <person name="Han K."/>
            <person name="Lee J."/>
            <person name="Park M."/>
            <person name="Lee H.-A."/>
            <person name="Lee H.-Y."/>
            <person name="Lee Y."/>
            <person name="Oh S."/>
            <person name="Lee J.H."/>
            <person name="Choi E."/>
            <person name="Choi E."/>
            <person name="Lee S.E."/>
            <person name="Jeon J."/>
            <person name="Kim H."/>
            <person name="Choi G."/>
            <person name="Song H."/>
            <person name="Lee J."/>
            <person name="Lee S.-C."/>
            <person name="Kwon J.-K."/>
            <person name="Lee H.-Y."/>
            <person name="Koo N."/>
            <person name="Hong Y."/>
            <person name="Kim R.W."/>
            <person name="Kang W.-H."/>
            <person name="Huh J.H."/>
            <person name="Kang B.-C."/>
            <person name="Yang T.-J."/>
            <person name="Lee Y.-H."/>
            <person name="Bennetzen J.L."/>
            <person name="Choi D."/>
        </authorList>
    </citation>
    <scope>NUCLEOTIDE SEQUENCE [LARGE SCALE GENOMIC DNA]</scope>
    <source>
        <strain evidence="10">cv. PBC81</strain>
    </source>
</reference>
<evidence type="ECO:0000313" key="10">
    <source>
        <dbReference type="Proteomes" id="UP000224567"/>
    </source>
</evidence>
<dbReference type="PROSITE" id="PS00036">
    <property type="entry name" value="BZIP_BASIC"/>
    <property type="match status" value="1"/>
</dbReference>
<evidence type="ECO:0000259" key="8">
    <source>
        <dbReference type="PROSITE" id="PS00036"/>
    </source>
</evidence>
<dbReference type="STRING" id="33114.A0A2G2WT86"/>
<dbReference type="Proteomes" id="UP000224567">
    <property type="component" value="Unassembled WGS sequence"/>
</dbReference>
<keyword evidence="5" id="KW-0804">Transcription</keyword>
<keyword evidence="6" id="KW-0539">Nucleus</keyword>
<keyword evidence="3" id="KW-0805">Transcription regulation</keyword>
<dbReference type="AlphaFoldDB" id="A0A2G2WT86"/>
<dbReference type="InterPro" id="IPR004827">
    <property type="entry name" value="bZIP"/>
</dbReference>
<dbReference type="GO" id="GO:0000976">
    <property type="term" value="F:transcription cis-regulatory region binding"/>
    <property type="evidence" value="ECO:0007669"/>
    <property type="project" value="UniProtKB-ARBA"/>
</dbReference>
<sequence length="414" mass="44790">MGNNEDGKFCMPEKSFSTAPDQSNIHVSPDWAAMQDQSNIHVYPDWAAMQAYYGPRLAIPPYVNSAVVPGHAPHPYIWGPLQPMMPPYGTPYLGVYAHGGVYPHPGVPIVSHPQAHGMTSSSAVSQTMDTASLSMDASAECSGNTDQGLTSQLKGFNSLGMSIGNCSVDNIDGTDHGLSQRTLLNPVKDNEYRLIVTFMPCCAQTEGSSDGSNIHTAEVGENTRRRSRETTPNNCGDGKSRTLSSPQRTREVNGDSVKGTSVAVNPGNTAEELAGTVFSSTTLDLRNSVGTLMKPSPANVSAVPGDAWLQNERELKQEKRKQSNRESARRSRLRKQGRLKNILGQAEDGTLGKIDDEKLKPVSTADRLARVDNNDSFNRTTEDGDVHENNNTTGEKLHQLLHASPRTDHAVAAR</sequence>
<evidence type="ECO:0000256" key="5">
    <source>
        <dbReference type="ARBA" id="ARBA00023163"/>
    </source>
</evidence>
<feature type="region of interest" description="Disordered" evidence="7">
    <location>
        <begin position="205"/>
        <end position="268"/>
    </location>
</feature>
<evidence type="ECO:0000313" key="9">
    <source>
        <dbReference type="EMBL" id="PHT48401.1"/>
    </source>
</evidence>
<reference evidence="9 10" key="1">
    <citation type="journal article" date="2017" name="Genome Biol.">
        <title>New reference genome sequences of hot pepper reveal the massive evolution of plant disease-resistance genes by retroduplication.</title>
        <authorList>
            <person name="Kim S."/>
            <person name="Park J."/>
            <person name="Yeom S.I."/>
            <person name="Kim Y.M."/>
            <person name="Seo E."/>
            <person name="Kim K.T."/>
            <person name="Kim M.S."/>
            <person name="Lee J.M."/>
            <person name="Cheong K."/>
            <person name="Shin H.S."/>
            <person name="Kim S.B."/>
            <person name="Han K."/>
            <person name="Lee J."/>
            <person name="Park M."/>
            <person name="Lee H.A."/>
            <person name="Lee H.Y."/>
            <person name="Lee Y."/>
            <person name="Oh S."/>
            <person name="Lee J.H."/>
            <person name="Choi E."/>
            <person name="Choi E."/>
            <person name="Lee S.E."/>
            <person name="Jeon J."/>
            <person name="Kim H."/>
            <person name="Choi G."/>
            <person name="Song H."/>
            <person name="Lee J."/>
            <person name="Lee S.C."/>
            <person name="Kwon J.K."/>
            <person name="Lee H.Y."/>
            <person name="Koo N."/>
            <person name="Hong Y."/>
            <person name="Kim R.W."/>
            <person name="Kang W.H."/>
            <person name="Huh J.H."/>
            <person name="Kang B.C."/>
            <person name="Yang T.J."/>
            <person name="Lee Y.H."/>
            <person name="Bennetzen J.L."/>
            <person name="Choi D."/>
        </authorList>
    </citation>
    <scope>NUCLEOTIDE SEQUENCE [LARGE SCALE GENOMIC DNA]</scope>
    <source>
        <strain evidence="10">cv. PBC81</strain>
    </source>
</reference>
<dbReference type="OrthoDB" id="1642657at2759"/>
<name>A0A2G2WT86_CAPBA</name>
<feature type="domain" description="BZIP" evidence="8">
    <location>
        <begin position="319"/>
        <end position="334"/>
    </location>
</feature>
<evidence type="ECO:0000256" key="1">
    <source>
        <dbReference type="ARBA" id="ARBA00004123"/>
    </source>
</evidence>
<proteinExistence type="inferred from homology"/>
<feature type="compositionally biased region" description="Polar residues" evidence="7">
    <location>
        <begin position="258"/>
        <end position="268"/>
    </location>
</feature>
<evidence type="ECO:0000256" key="6">
    <source>
        <dbReference type="ARBA" id="ARBA00023242"/>
    </source>
</evidence>
<gene>
    <name evidence="9" type="ORF">CQW23_12609</name>
</gene>
<dbReference type="EMBL" id="MLFT02000005">
    <property type="protein sequence ID" value="PHT48401.1"/>
    <property type="molecule type" value="Genomic_DNA"/>
</dbReference>
<dbReference type="SUPFAM" id="SSF57959">
    <property type="entry name" value="Leucine zipper domain"/>
    <property type="match status" value="1"/>
</dbReference>
<dbReference type="InterPro" id="IPR046347">
    <property type="entry name" value="bZIP_sf"/>
</dbReference>
<dbReference type="Pfam" id="PF00170">
    <property type="entry name" value="bZIP_1"/>
    <property type="match status" value="1"/>
</dbReference>
<evidence type="ECO:0000256" key="2">
    <source>
        <dbReference type="ARBA" id="ARBA00007163"/>
    </source>
</evidence>
<evidence type="ECO:0000256" key="4">
    <source>
        <dbReference type="ARBA" id="ARBA00023125"/>
    </source>
</evidence>
<comment type="caution">
    <text evidence="9">The sequence shown here is derived from an EMBL/GenBank/DDBJ whole genome shotgun (WGS) entry which is preliminary data.</text>
</comment>
<feature type="compositionally biased region" description="Polar residues" evidence="7">
    <location>
        <begin position="205"/>
        <end position="215"/>
    </location>
</feature>
<evidence type="ECO:0000256" key="7">
    <source>
        <dbReference type="SAM" id="MobiDB-lite"/>
    </source>
</evidence>
<organism evidence="9 10">
    <name type="scientific">Capsicum baccatum</name>
    <name type="common">Peruvian pepper</name>
    <dbReference type="NCBI Taxonomy" id="33114"/>
    <lineage>
        <taxon>Eukaryota</taxon>
        <taxon>Viridiplantae</taxon>
        <taxon>Streptophyta</taxon>
        <taxon>Embryophyta</taxon>
        <taxon>Tracheophyta</taxon>
        <taxon>Spermatophyta</taxon>
        <taxon>Magnoliopsida</taxon>
        <taxon>eudicotyledons</taxon>
        <taxon>Gunneridae</taxon>
        <taxon>Pentapetalae</taxon>
        <taxon>asterids</taxon>
        <taxon>lamiids</taxon>
        <taxon>Solanales</taxon>
        <taxon>Solanaceae</taxon>
        <taxon>Solanoideae</taxon>
        <taxon>Capsiceae</taxon>
        <taxon>Capsicum</taxon>
    </lineage>
</organism>
<evidence type="ECO:0000256" key="3">
    <source>
        <dbReference type="ARBA" id="ARBA00023015"/>
    </source>
</evidence>
<keyword evidence="4" id="KW-0238">DNA-binding</keyword>
<dbReference type="InterPro" id="IPR012900">
    <property type="entry name" value="MFMR"/>
</dbReference>
<feature type="compositionally biased region" description="Basic and acidic residues" evidence="7">
    <location>
        <begin position="405"/>
        <end position="414"/>
    </location>
</feature>
<dbReference type="InterPro" id="IPR045314">
    <property type="entry name" value="bZIP_plant_GBF1"/>
</dbReference>
<protein>
    <recommendedName>
        <fullName evidence="8">BZIP domain-containing protein</fullName>
    </recommendedName>
</protein>
<dbReference type="InterPro" id="IPR044827">
    <property type="entry name" value="GBF-like"/>
</dbReference>
<accession>A0A2G2WT86</accession>
<dbReference type="CDD" id="cd14702">
    <property type="entry name" value="bZIP_plant_GBF1"/>
    <property type="match status" value="1"/>
</dbReference>